<name>A0A6P7H3P9_DIAVI</name>
<reference evidence="2 3" key="1">
    <citation type="submission" date="2025-04" db="UniProtKB">
        <authorList>
            <consortium name="RefSeq"/>
        </authorList>
    </citation>
    <scope>IDENTIFICATION</scope>
    <source>
        <tissue evidence="2 3">Whole insect</tissue>
    </source>
</reference>
<evidence type="ECO:0000256" key="1">
    <source>
        <dbReference type="SAM" id="MobiDB-lite"/>
    </source>
</evidence>
<evidence type="ECO:0000313" key="2">
    <source>
        <dbReference type="RefSeq" id="XP_028150639.1"/>
    </source>
</evidence>
<accession>A0A6P7H3P9</accession>
<organism evidence="3">
    <name type="scientific">Diabrotica virgifera virgifera</name>
    <name type="common">western corn rootworm</name>
    <dbReference type="NCBI Taxonomy" id="50390"/>
    <lineage>
        <taxon>Eukaryota</taxon>
        <taxon>Metazoa</taxon>
        <taxon>Ecdysozoa</taxon>
        <taxon>Arthropoda</taxon>
        <taxon>Hexapoda</taxon>
        <taxon>Insecta</taxon>
        <taxon>Pterygota</taxon>
        <taxon>Neoptera</taxon>
        <taxon>Endopterygota</taxon>
        <taxon>Coleoptera</taxon>
        <taxon>Polyphaga</taxon>
        <taxon>Cucujiformia</taxon>
        <taxon>Chrysomeloidea</taxon>
        <taxon>Chrysomelidae</taxon>
        <taxon>Galerucinae</taxon>
        <taxon>Diabroticina</taxon>
        <taxon>Diabroticites</taxon>
        <taxon>Diabrotica</taxon>
    </lineage>
</organism>
<gene>
    <name evidence="2 3" type="primary">LOC114343984</name>
</gene>
<protein>
    <submittedName>
        <fullName evidence="2">Uncharacterized protein LOC114343984 isoform X1</fullName>
    </submittedName>
    <submittedName>
        <fullName evidence="3">Uncharacterized protein LOC114343984 isoform X2</fullName>
    </submittedName>
</protein>
<dbReference type="RefSeq" id="XP_028150640.1">
    <property type="nucleotide sequence ID" value="XM_028294839.1"/>
</dbReference>
<dbReference type="AlphaFoldDB" id="A0A6P7H3P9"/>
<proteinExistence type="predicted"/>
<dbReference type="RefSeq" id="XP_028150639.1">
    <property type="nucleotide sequence ID" value="XM_028294838.1"/>
</dbReference>
<sequence length="162" mass="18298">MGMLFQQRFNLLKNLKTLWANDTAVLLTPIDVTDENDTQVIIDSNDEVVFDNDTQVIIESNDEVVFESENKLCGEVVRQEISRVDNVEGNIQESSPENKLPITHQTLQVNNVALSTIKMPVAVKKRGRPKGQGLTAIGLPKKKKRNPQTFPNKSRVPFQRKD</sequence>
<feature type="region of interest" description="Disordered" evidence="1">
    <location>
        <begin position="124"/>
        <end position="162"/>
    </location>
</feature>
<evidence type="ECO:0000313" key="3">
    <source>
        <dbReference type="RefSeq" id="XP_028150640.1"/>
    </source>
</evidence>